<dbReference type="PANTHER" id="PTHR46754">
    <property type="entry name" value="MKI67 FHA DOMAIN-INTERACTING NUCLEOLAR PHOSPHOPROTEIN"/>
    <property type="match status" value="1"/>
</dbReference>
<dbReference type="InterPro" id="IPR000504">
    <property type="entry name" value="RRM_dom"/>
</dbReference>
<evidence type="ECO:0000259" key="6">
    <source>
        <dbReference type="PROSITE" id="PS50102"/>
    </source>
</evidence>
<organism evidence="7 8">
    <name type="scientific">Ascosphaera apis ARSEF 7405</name>
    <dbReference type="NCBI Taxonomy" id="392613"/>
    <lineage>
        <taxon>Eukaryota</taxon>
        <taxon>Fungi</taxon>
        <taxon>Dikarya</taxon>
        <taxon>Ascomycota</taxon>
        <taxon>Pezizomycotina</taxon>
        <taxon>Eurotiomycetes</taxon>
        <taxon>Eurotiomycetidae</taxon>
        <taxon>Onygenales</taxon>
        <taxon>Ascosphaeraceae</taxon>
        <taxon>Ascosphaera</taxon>
    </lineage>
</organism>
<evidence type="ECO:0000313" key="8">
    <source>
        <dbReference type="Proteomes" id="UP000242877"/>
    </source>
</evidence>
<gene>
    <name evidence="7" type="ORF">AAP_00436</name>
</gene>
<dbReference type="GO" id="GO:0000786">
    <property type="term" value="C:nucleosome"/>
    <property type="evidence" value="ECO:0007669"/>
    <property type="project" value="InterPro"/>
</dbReference>
<dbReference type="CDD" id="cd12307">
    <property type="entry name" value="RRM_NIFK_like"/>
    <property type="match status" value="1"/>
</dbReference>
<accession>A0A168DW18</accession>
<feature type="compositionally biased region" description="Low complexity" evidence="5">
    <location>
        <begin position="191"/>
        <end position="206"/>
    </location>
</feature>
<dbReference type="SUPFAM" id="SSF54928">
    <property type="entry name" value="RNA-binding domain, RBD"/>
    <property type="match status" value="1"/>
</dbReference>
<dbReference type="VEuPathDB" id="FungiDB:AAP_00436"/>
<keyword evidence="3" id="KW-0539">Nucleus</keyword>
<dbReference type="PRINTS" id="PR00624">
    <property type="entry name" value="HISTONEH5"/>
</dbReference>
<dbReference type="PROSITE" id="PS50102">
    <property type="entry name" value="RRM"/>
    <property type="match status" value="1"/>
</dbReference>
<evidence type="ECO:0000256" key="3">
    <source>
        <dbReference type="ARBA" id="ARBA00023242"/>
    </source>
</evidence>
<dbReference type="GO" id="GO:0030527">
    <property type="term" value="F:structural constituent of chromatin"/>
    <property type="evidence" value="ECO:0007669"/>
    <property type="project" value="InterPro"/>
</dbReference>
<evidence type="ECO:0000256" key="2">
    <source>
        <dbReference type="ARBA" id="ARBA00022884"/>
    </source>
</evidence>
<dbReference type="GO" id="GO:0006334">
    <property type="term" value="P:nucleosome assembly"/>
    <property type="evidence" value="ECO:0007669"/>
    <property type="project" value="InterPro"/>
</dbReference>
<feature type="compositionally biased region" description="Basic residues" evidence="5">
    <location>
        <begin position="223"/>
        <end position="237"/>
    </location>
</feature>
<dbReference type="EMBL" id="AZGZ01000001">
    <property type="protein sequence ID" value="KZZ98175.1"/>
    <property type="molecule type" value="Genomic_DNA"/>
</dbReference>
<feature type="domain" description="RRM" evidence="6">
    <location>
        <begin position="1"/>
        <end position="77"/>
    </location>
</feature>
<dbReference type="InterPro" id="IPR012677">
    <property type="entry name" value="Nucleotide-bd_a/b_plait_sf"/>
</dbReference>
<dbReference type="InterPro" id="IPR035979">
    <property type="entry name" value="RBD_domain_sf"/>
</dbReference>
<evidence type="ECO:0000256" key="5">
    <source>
        <dbReference type="SAM" id="MobiDB-lite"/>
    </source>
</evidence>
<dbReference type="InterPro" id="IPR005819">
    <property type="entry name" value="H1/H5"/>
</dbReference>
<dbReference type="SMART" id="SM00360">
    <property type="entry name" value="RRM"/>
    <property type="match status" value="1"/>
</dbReference>
<protein>
    <submittedName>
        <fullName evidence="7">Nucleotide-binding, alpha-beta plait</fullName>
    </submittedName>
</protein>
<dbReference type="Gene3D" id="3.30.70.330">
    <property type="match status" value="1"/>
</dbReference>
<evidence type="ECO:0000313" key="7">
    <source>
        <dbReference type="EMBL" id="KZZ98175.1"/>
    </source>
</evidence>
<feature type="compositionally biased region" description="Basic and acidic residues" evidence="5">
    <location>
        <begin position="168"/>
        <end position="182"/>
    </location>
</feature>
<sequence length="237" mass="27201">MLGNRIPHGFYEHEMRAYFSQFGEIKRLRLSRNRKTGQSKHFAFIEFASTSVAKVVADTMDNYLMFGHILKCKFVPTEQVHPQLWKGANRRFKKTPWNDIEKRRLEKSKSSDQWTKKIQAEEKRRARQAEKLKAIGYDFKMPELKRPEEALKAIADKPADEPEAIEAAPEKAEKTTAEEKPAKKEKKKGKQAATSKEAAAQPAPASEPEKKEEAKPVEEKPKKANQPKSKKNKKTKA</sequence>
<dbReference type="OrthoDB" id="21467at2759"/>
<evidence type="ECO:0000256" key="1">
    <source>
        <dbReference type="ARBA" id="ARBA00004604"/>
    </source>
</evidence>
<feature type="region of interest" description="Disordered" evidence="5">
    <location>
        <begin position="155"/>
        <end position="237"/>
    </location>
</feature>
<dbReference type="AlphaFoldDB" id="A0A168DW18"/>
<keyword evidence="8" id="KW-1185">Reference proteome</keyword>
<keyword evidence="2 4" id="KW-0694">RNA-binding</keyword>
<comment type="subcellular location">
    <subcellularLocation>
        <location evidence="1">Nucleus</location>
        <location evidence="1">Nucleolus</location>
    </subcellularLocation>
</comment>
<dbReference type="GO" id="GO:0003723">
    <property type="term" value="F:RNA binding"/>
    <property type="evidence" value="ECO:0007669"/>
    <property type="project" value="UniProtKB-UniRule"/>
</dbReference>
<proteinExistence type="predicted"/>
<dbReference type="GO" id="GO:0005730">
    <property type="term" value="C:nucleolus"/>
    <property type="evidence" value="ECO:0007669"/>
    <property type="project" value="UniProtKB-SubCell"/>
</dbReference>
<dbReference type="Pfam" id="PF00076">
    <property type="entry name" value="RRM_1"/>
    <property type="match status" value="1"/>
</dbReference>
<name>A0A168DW18_9EURO</name>
<dbReference type="Proteomes" id="UP000242877">
    <property type="component" value="Unassembled WGS sequence"/>
</dbReference>
<evidence type="ECO:0000256" key="4">
    <source>
        <dbReference type="PROSITE-ProRule" id="PRU00176"/>
    </source>
</evidence>
<feature type="compositionally biased region" description="Basic and acidic residues" evidence="5">
    <location>
        <begin position="207"/>
        <end position="222"/>
    </location>
</feature>
<dbReference type="GO" id="GO:0003677">
    <property type="term" value="F:DNA binding"/>
    <property type="evidence" value="ECO:0007669"/>
    <property type="project" value="InterPro"/>
</dbReference>
<comment type="caution">
    <text evidence="7">The sequence shown here is derived from an EMBL/GenBank/DDBJ whole genome shotgun (WGS) entry which is preliminary data.</text>
</comment>
<reference evidence="7 8" key="1">
    <citation type="journal article" date="2016" name="Genome Biol. Evol.">
        <title>Divergent and convergent evolution of fungal pathogenicity.</title>
        <authorList>
            <person name="Shang Y."/>
            <person name="Xiao G."/>
            <person name="Zheng P."/>
            <person name="Cen K."/>
            <person name="Zhan S."/>
            <person name="Wang C."/>
        </authorList>
    </citation>
    <scope>NUCLEOTIDE SEQUENCE [LARGE SCALE GENOMIC DNA]</scope>
    <source>
        <strain evidence="7 8">ARSEF 7405</strain>
    </source>
</reference>